<feature type="signal peptide" evidence="1">
    <location>
        <begin position="1"/>
        <end position="21"/>
    </location>
</feature>
<dbReference type="NCBIfam" id="TIGR02595">
    <property type="entry name" value="PEP_CTERM"/>
    <property type="match status" value="1"/>
</dbReference>
<reference evidence="3" key="1">
    <citation type="submission" date="2023-07" db="EMBL/GenBank/DDBJ databases">
        <authorList>
            <person name="Kim M."/>
        </authorList>
    </citation>
    <scope>NUCLEOTIDE SEQUENCE</scope>
    <source>
        <strain evidence="3">BIUV-7</strain>
    </source>
</reference>
<feature type="domain" description="Ice-binding protein C-terminal" evidence="2">
    <location>
        <begin position="206"/>
        <end position="230"/>
    </location>
</feature>
<dbReference type="Pfam" id="PF07589">
    <property type="entry name" value="PEP-CTERM"/>
    <property type="match status" value="1"/>
</dbReference>
<keyword evidence="4" id="KW-1185">Reference proteome</keyword>
<sequence length="237" mass="24991">MKIGLMIAASVAAMVAGTADAAVILLNSVGTITSAGASFSGFQGPYSSSDPQLGDDIRLQVRLDTDSELLSGSAAFCCGNYKLENASFQLTVGGKTYDYGSDGNLYISNNVPLSPQVPTLDQIYLSLGAASGMNPTPFNFGDSPSIFLYLVQFDPTATALPDADMSHLPLGQSAFASQKLTFSAFSLYTYQIESNNMQTTLSLENAVPEPATWAMFIGGFGLIGAAMRRRKVRVAFG</sequence>
<evidence type="ECO:0000259" key="2">
    <source>
        <dbReference type="Pfam" id="PF07589"/>
    </source>
</evidence>
<feature type="chain" id="PRO_5045762422" evidence="1">
    <location>
        <begin position="22"/>
        <end position="237"/>
    </location>
</feature>
<dbReference type="Proteomes" id="UP001169764">
    <property type="component" value="Unassembled WGS sequence"/>
</dbReference>
<gene>
    <name evidence="3" type="ORF">Q4F19_04195</name>
</gene>
<evidence type="ECO:0000313" key="4">
    <source>
        <dbReference type="Proteomes" id="UP001169764"/>
    </source>
</evidence>
<organism evidence="3 4">
    <name type="scientific">Sphingomonas natans</name>
    <dbReference type="NCBI Taxonomy" id="3063330"/>
    <lineage>
        <taxon>Bacteria</taxon>
        <taxon>Pseudomonadati</taxon>
        <taxon>Pseudomonadota</taxon>
        <taxon>Alphaproteobacteria</taxon>
        <taxon>Sphingomonadales</taxon>
        <taxon>Sphingomonadaceae</taxon>
        <taxon>Sphingomonas</taxon>
    </lineage>
</organism>
<dbReference type="EMBL" id="JAUOTP010000002">
    <property type="protein sequence ID" value="MDO6413576.1"/>
    <property type="molecule type" value="Genomic_DNA"/>
</dbReference>
<proteinExistence type="predicted"/>
<dbReference type="NCBIfam" id="NF035944">
    <property type="entry name" value="PEPxxWA-CTERM"/>
    <property type="match status" value="1"/>
</dbReference>
<evidence type="ECO:0000256" key="1">
    <source>
        <dbReference type="SAM" id="SignalP"/>
    </source>
</evidence>
<evidence type="ECO:0000313" key="3">
    <source>
        <dbReference type="EMBL" id="MDO6413576.1"/>
    </source>
</evidence>
<dbReference type="RefSeq" id="WP_303540146.1">
    <property type="nucleotide sequence ID" value="NZ_JAUOTP010000002.1"/>
</dbReference>
<name>A0ABT8Y5H3_9SPHN</name>
<keyword evidence="1" id="KW-0732">Signal</keyword>
<accession>A0ABT8Y5H3</accession>
<dbReference type="InterPro" id="IPR013424">
    <property type="entry name" value="Ice-binding_C"/>
</dbReference>
<protein>
    <submittedName>
        <fullName evidence="3">PEPxxWA-CTERM sorting domain-containing protein</fullName>
    </submittedName>
</protein>
<comment type="caution">
    <text evidence="3">The sequence shown here is derived from an EMBL/GenBank/DDBJ whole genome shotgun (WGS) entry which is preliminary data.</text>
</comment>